<evidence type="ECO:0008006" key="3">
    <source>
        <dbReference type="Google" id="ProtNLM"/>
    </source>
</evidence>
<sequence>MKNLKKISRPKLKEMKGGNAPECCSFYPPSLQHCCATPSSMSCPPPWEVGSFPC</sequence>
<dbReference type="RefSeq" id="WP_165602568.1">
    <property type="nucleotide sequence ID" value="NZ_CP064938.1"/>
</dbReference>
<protein>
    <recommendedName>
        <fullName evidence="3">Bacteriocin</fullName>
    </recommendedName>
</protein>
<organism evidence="1 2">
    <name type="scientific">Chryseobacterium arthrosphaerae</name>
    <dbReference type="NCBI Taxonomy" id="651561"/>
    <lineage>
        <taxon>Bacteria</taxon>
        <taxon>Pseudomonadati</taxon>
        <taxon>Bacteroidota</taxon>
        <taxon>Flavobacteriia</taxon>
        <taxon>Flavobacteriales</taxon>
        <taxon>Weeksellaceae</taxon>
        <taxon>Chryseobacterium group</taxon>
        <taxon>Chryseobacterium</taxon>
    </lineage>
</organism>
<comment type="caution">
    <text evidence="1">The sequence shown here is derived from an EMBL/GenBank/DDBJ whole genome shotgun (WGS) entry which is preliminary data.</text>
</comment>
<dbReference type="EMBL" id="JAZGJU010000054">
    <property type="protein sequence ID" value="MEE6129670.1"/>
    <property type="molecule type" value="Genomic_DNA"/>
</dbReference>
<gene>
    <name evidence="1" type="ORF">V2E39_19880</name>
</gene>
<proteinExistence type="predicted"/>
<evidence type="ECO:0000313" key="2">
    <source>
        <dbReference type="Proteomes" id="UP001350005"/>
    </source>
</evidence>
<dbReference type="Proteomes" id="UP001350005">
    <property type="component" value="Unassembled WGS sequence"/>
</dbReference>
<evidence type="ECO:0000313" key="1">
    <source>
        <dbReference type="EMBL" id="MEE6129670.1"/>
    </source>
</evidence>
<accession>A0ABU7R4E3</accession>
<keyword evidence="2" id="KW-1185">Reference proteome</keyword>
<reference evidence="1 2" key="1">
    <citation type="submission" date="2024-01" db="EMBL/GenBank/DDBJ databases">
        <title>Whole genome of Chryseobacterium arthrosphaerae NNCa 2741.</title>
        <authorList>
            <person name="Boriskina E.V."/>
            <person name="Gordinskaya N.A."/>
            <person name="Kropotov V.S."/>
            <person name="Alekseeva A.E."/>
            <person name="Makhova M.A."/>
            <person name="Kryazhev D.V."/>
            <person name="Shkurkina I.S."/>
        </authorList>
    </citation>
    <scope>NUCLEOTIDE SEQUENCE [LARGE SCALE GENOMIC DNA]</scope>
    <source>
        <strain evidence="1 2">NNCa 2741</strain>
    </source>
</reference>
<name>A0ABU7R4E3_9FLAO</name>